<dbReference type="InterPro" id="IPR036514">
    <property type="entry name" value="SGNH_hydro_sf"/>
</dbReference>
<keyword evidence="2" id="KW-1185">Reference proteome</keyword>
<dbReference type="RefSeq" id="WP_010850183.1">
    <property type="nucleotide sequence ID" value="NZ_HF570956.1"/>
</dbReference>
<dbReference type="Gene3D" id="3.40.50.1110">
    <property type="entry name" value="SGNH hydrolase"/>
    <property type="match status" value="1"/>
</dbReference>
<accession>N0E571</accession>
<dbReference type="Proteomes" id="UP000013167">
    <property type="component" value="Unassembled WGS sequence"/>
</dbReference>
<dbReference type="STRING" id="1193181.BN10_560027"/>
<dbReference type="AlphaFoldDB" id="N0E571"/>
<dbReference type="HOGENOM" id="CLU_2358713_0_0_11"/>
<gene>
    <name evidence="1" type="ORF">BN10_560027</name>
</gene>
<comment type="caution">
    <text evidence="1">The sequence shown here is derived from an EMBL/GenBank/DDBJ whole genome shotgun (WGS) entry which is preliminary data.</text>
</comment>
<dbReference type="SUPFAM" id="SSF52266">
    <property type="entry name" value="SGNH hydrolase"/>
    <property type="match status" value="1"/>
</dbReference>
<dbReference type="OrthoDB" id="8215557at2"/>
<reference evidence="1 2" key="1">
    <citation type="journal article" date="2013" name="ISME J.">
        <title>A metabolic model for members of the genus Tetrasphaera involved in enhanced biological phosphorus removal.</title>
        <authorList>
            <person name="Kristiansen R."/>
            <person name="Nguyen H.T.T."/>
            <person name="Saunders A.M."/>
            <person name="Nielsen J.L."/>
            <person name="Wimmer R."/>
            <person name="Le V.Q."/>
            <person name="McIlroy S.J."/>
            <person name="Petrovski S."/>
            <person name="Seviour R.J."/>
            <person name="Calteau A."/>
            <person name="Nielsen K.L."/>
            <person name="Nielsen P.H."/>
        </authorList>
    </citation>
    <scope>NUCLEOTIDE SEQUENCE [LARGE SCALE GENOMIC DNA]</scope>
    <source>
        <strain evidence="1 2">Lp2</strain>
    </source>
</reference>
<protein>
    <submittedName>
        <fullName evidence="1">Uncharacterized protein</fullName>
    </submittedName>
</protein>
<evidence type="ECO:0000313" key="2">
    <source>
        <dbReference type="Proteomes" id="UP000013167"/>
    </source>
</evidence>
<sequence length="96" mass="9794">MAATLTTLRTGLPNAQIVVVNPWWDMRQNNPALATYTEAIKAAAAAAGVTYADTGQPLTGHVDRVTPDGLQANDTGHAFIAGAVGGALKLAGLPVN</sequence>
<proteinExistence type="predicted"/>
<dbReference type="EMBL" id="CAIZ01000126">
    <property type="protein sequence ID" value="CCH70334.1"/>
    <property type="molecule type" value="Genomic_DNA"/>
</dbReference>
<name>N0E571_9MICO</name>
<organism evidence="1 2">
    <name type="scientific">Phycicoccus elongatus Lp2</name>
    <dbReference type="NCBI Taxonomy" id="1193181"/>
    <lineage>
        <taxon>Bacteria</taxon>
        <taxon>Bacillati</taxon>
        <taxon>Actinomycetota</taxon>
        <taxon>Actinomycetes</taxon>
        <taxon>Micrococcales</taxon>
        <taxon>Intrasporangiaceae</taxon>
        <taxon>Phycicoccus</taxon>
    </lineage>
</organism>
<evidence type="ECO:0000313" key="1">
    <source>
        <dbReference type="EMBL" id="CCH70334.1"/>
    </source>
</evidence>